<dbReference type="Proteomes" id="UP001592582">
    <property type="component" value="Unassembled WGS sequence"/>
</dbReference>
<feature type="region of interest" description="Disordered" evidence="1">
    <location>
        <begin position="1"/>
        <end position="78"/>
    </location>
</feature>
<reference evidence="2 3" key="1">
    <citation type="submission" date="2024-09" db="EMBL/GenBank/DDBJ databases">
        <authorList>
            <person name="Lee S.D."/>
        </authorList>
    </citation>
    <scope>NUCLEOTIDE SEQUENCE [LARGE SCALE GENOMIC DNA]</scope>
    <source>
        <strain evidence="2 3">N1-1</strain>
    </source>
</reference>
<dbReference type="EMBL" id="JBHEZX010000005">
    <property type="protein sequence ID" value="MFC1410271.1"/>
    <property type="molecule type" value="Genomic_DNA"/>
</dbReference>
<comment type="caution">
    <text evidence="2">The sequence shown here is derived from an EMBL/GenBank/DDBJ whole genome shotgun (WGS) entry which is preliminary data.</text>
</comment>
<name>A0ABV6V9F1_9ACTN</name>
<evidence type="ECO:0000313" key="2">
    <source>
        <dbReference type="EMBL" id="MFC1410271.1"/>
    </source>
</evidence>
<keyword evidence="3" id="KW-1185">Reference proteome</keyword>
<evidence type="ECO:0000256" key="1">
    <source>
        <dbReference type="SAM" id="MobiDB-lite"/>
    </source>
</evidence>
<protein>
    <submittedName>
        <fullName evidence="2">Uncharacterized protein</fullName>
    </submittedName>
</protein>
<feature type="compositionally biased region" description="Acidic residues" evidence="1">
    <location>
        <begin position="19"/>
        <end position="38"/>
    </location>
</feature>
<organism evidence="2 3">
    <name type="scientific">Streptacidiphilus alkalitolerans</name>
    <dbReference type="NCBI Taxonomy" id="3342712"/>
    <lineage>
        <taxon>Bacteria</taxon>
        <taxon>Bacillati</taxon>
        <taxon>Actinomycetota</taxon>
        <taxon>Actinomycetes</taxon>
        <taxon>Kitasatosporales</taxon>
        <taxon>Streptomycetaceae</taxon>
        <taxon>Streptacidiphilus</taxon>
    </lineage>
</organism>
<evidence type="ECO:0000313" key="3">
    <source>
        <dbReference type="Proteomes" id="UP001592582"/>
    </source>
</evidence>
<sequence>MRAAGPALSPEPPPAETDAQADPDDAAPDDAAPDEVDGPTEARDTGYGSLAAAARHGDLHRPRTPVVPPRARPDRLSGSPRRWAAATLLGTSTWGLLVLAVAAAADDHFHLGHWRYPVLVLFRPEGGAVAAPVLVQPLMWARSGQRRALGGPPPVGEALVRDSGVGPLVCEIDGVRYLPKGRATVAGADPVRTAAELLALAGSHHRRVTAR</sequence>
<dbReference type="RefSeq" id="WP_380507619.1">
    <property type="nucleotide sequence ID" value="NZ_JBHEZX010000005.1"/>
</dbReference>
<accession>A0ABV6V9F1</accession>
<proteinExistence type="predicted"/>
<gene>
    <name evidence="2" type="ORF">ACEZDG_13440</name>
</gene>